<dbReference type="Proteomes" id="UP000007431">
    <property type="component" value="Unassembled WGS sequence"/>
</dbReference>
<dbReference type="HOGENOM" id="CLU_2050994_0_0_1"/>
<feature type="compositionally biased region" description="Basic and acidic residues" evidence="1">
    <location>
        <begin position="1"/>
        <end position="36"/>
    </location>
</feature>
<feature type="region of interest" description="Disordered" evidence="1">
    <location>
        <begin position="1"/>
        <end position="40"/>
    </location>
</feature>
<evidence type="ECO:0000313" key="3">
    <source>
        <dbReference type="Proteomes" id="UP000007431"/>
    </source>
</evidence>
<sequence length="120" mass="13735">MAIDVDSKTARKAAYREAKKQARREKQASKKREVQNRRTLRALEGQQQALEDILLDVPSDRVLPVDERLVVDDGRADNKYLVEDTADYNVVGPRRHRLAGRMNASPYGAALAEKRSRRNY</sequence>
<organism evidence="3">
    <name type="scientific">Schizophyllum commune (strain H4-8 / FGSC 9210)</name>
    <name type="common">Split gill fungus</name>
    <dbReference type="NCBI Taxonomy" id="578458"/>
    <lineage>
        <taxon>Eukaryota</taxon>
        <taxon>Fungi</taxon>
        <taxon>Dikarya</taxon>
        <taxon>Basidiomycota</taxon>
        <taxon>Agaricomycotina</taxon>
        <taxon>Agaricomycetes</taxon>
        <taxon>Agaricomycetidae</taxon>
        <taxon>Agaricales</taxon>
        <taxon>Schizophyllaceae</taxon>
        <taxon>Schizophyllum</taxon>
    </lineage>
</organism>
<dbReference type="InParanoid" id="D8Q1E2"/>
<name>D8Q1E2_SCHCM</name>
<reference evidence="2 3" key="1">
    <citation type="journal article" date="2010" name="Nat. Biotechnol.">
        <title>Genome sequence of the model mushroom Schizophyllum commune.</title>
        <authorList>
            <person name="Ohm R.A."/>
            <person name="de Jong J.F."/>
            <person name="Lugones L.G."/>
            <person name="Aerts A."/>
            <person name="Kothe E."/>
            <person name="Stajich J.E."/>
            <person name="de Vries R.P."/>
            <person name="Record E."/>
            <person name="Levasseur A."/>
            <person name="Baker S.E."/>
            <person name="Bartholomew K.A."/>
            <person name="Coutinho P.M."/>
            <person name="Erdmann S."/>
            <person name="Fowler T.J."/>
            <person name="Gathman A.C."/>
            <person name="Lombard V."/>
            <person name="Henrissat B."/>
            <person name="Knabe N."/>
            <person name="Kuees U."/>
            <person name="Lilly W.W."/>
            <person name="Lindquist E."/>
            <person name="Lucas S."/>
            <person name="Magnuson J.K."/>
            <person name="Piumi F."/>
            <person name="Raudaskoski M."/>
            <person name="Salamov A."/>
            <person name="Schmutz J."/>
            <person name="Schwarze F.W.M.R."/>
            <person name="vanKuyk P.A."/>
            <person name="Horton J.S."/>
            <person name="Grigoriev I.V."/>
            <person name="Woesten H.A.B."/>
        </authorList>
    </citation>
    <scope>NUCLEOTIDE SEQUENCE [LARGE SCALE GENOMIC DNA]</scope>
    <source>
        <strain evidence="3">H4-8 / FGSC 9210</strain>
    </source>
</reference>
<dbReference type="VEuPathDB" id="FungiDB:SCHCODRAFT_02598456"/>
<proteinExistence type="predicted"/>
<dbReference type="AlphaFoldDB" id="D8Q1E2"/>
<gene>
    <name evidence="2" type="ORF">SCHCODRAFT_85032</name>
</gene>
<keyword evidence="3" id="KW-1185">Reference proteome</keyword>
<protein>
    <submittedName>
        <fullName evidence="2">Uncharacterized protein</fullName>
    </submittedName>
</protein>
<dbReference type="EMBL" id="GL377305">
    <property type="protein sequence ID" value="EFI98492.1"/>
    <property type="molecule type" value="Genomic_DNA"/>
</dbReference>
<evidence type="ECO:0000256" key="1">
    <source>
        <dbReference type="SAM" id="MobiDB-lite"/>
    </source>
</evidence>
<evidence type="ECO:0000313" key="2">
    <source>
        <dbReference type="EMBL" id="EFI98492.1"/>
    </source>
</evidence>
<accession>D8Q1E2</accession>